<dbReference type="InterPro" id="IPR050611">
    <property type="entry name" value="ABCF"/>
</dbReference>
<accession>A0A9N9NCU5</accession>
<dbReference type="Pfam" id="PF00005">
    <property type="entry name" value="ABC_tran"/>
    <property type="match status" value="1"/>
</dbReference>
<evidence type="ECO:0000313" key="6">
    <source>
        <dbReference type="EMBL" id="CAG8721939.1"/>
    </source>
</evidence>
<dbReference type="PANTHER" id="PTHR19211:SF129">
    <property type="entry name" value="ABC TRANSPORTER ATP-BINDING PROTEIN"/>
    <property type="match status" value="1"/>
</dbReference>
<dbReference type="OrthoDB" id="2110130at2759"/>
<evidence type="ECO:0000313" key="7">
    <source>
        <dbReference type="Proteomes" id="UP000789342"/>
    </source>
</evidence>
<keyword evidence="1" id="KW-0677">Repeat</keyword>
<dbReference type="PANTHER" id="PTHR19211">
    <property type="entry name" value="ATP-BINDING TRANSPORT PROTEIN-RELATED"/>
    <property type="match status" value="1"/>
</dbReference>
<dbReference type="InterPro" id="IPR003593">
    <property type="entry name" value="AAA+_ATPase"/>
</dbReference>
<dbReference type="GO" id="GO:0005524">
    <property type="term" value="F:ATP binding"/>
    <property type="evidence" value="ECO:0007669"/>
    <property type="project" value="UniProtKB-KW"/>
</dbReference>
<name>A0A9N9NCU5_9GLOM</name>
<evidence type="ECO:0000259" key="5">
    <source>
        <dbReference type="PROSITE" id="PS50893"/>
    </source>
</evidence>
<gene>
    <name evidence="6" type="ORF">AMORRO_LOCUS13398</name>
</gene>
<sequence length="495" mass="56346">MSVTNSSQLFFSNLPSSISLDEDIKEYIANVLTDIEDFASLRDATEQFLIDAGTSDEELESFYLKLSAEWKEDEPSSSVRDLVKRLPSEMQTKVNLSTTSKSGNTSNQSNEKTTKSSPTNLTSTARTVSSSSSPLKSDDVEIVAYSQQSRFHTETLETLSKEVDLKDVNITVGHQELLVDSRLQLKTGVHYGLIGRNGVGKSTLLRCIGTRELIGFPKNVRVLYIEQLEHIDESLRVIDLVLQADEERTMLLQEKQILQQAAEGEVMDAENAVKKVMFERLKKELKDAEKLAIQRSGRRGVEARQELLDAEARVLEAKRALDEKHENQNEDYTTKLHVLLEEVYTKLDQIDADSAEPRAREILSGLGFSEKQQYSPVASLSSLSGGWRMRVTLAQSLFLQPDILLLDEPTNHLDLPAILWLQSYLNTLIDTTMVIVSHDRRFLNKTVTEIIRFKDQKLTYHTGNYDEFEKNLEDLRLKKERMYEAQEKQKKHIEI</sequence>
<comment type="caution">
    <text evidence="6">The sequence shown here is derived from an EMBL/GenBank/DDBJ whole genome shotgun (WGS) entry which is preliminary data.</text>
</comment>
<dbReference type="InterPro" id="IPR027417">
    <property type="entry name" value="P-loop_NTPase"/>
</dbReference>
<feature type="non-terminal residue" evidence="6">
    <location>
        <position position="495"/>
    </location>
</feature>
<dbReference type="SUPFAM" id="SSF52540">
    <property type="entry name" value="P-loop containing nucleoside triphosphate hydrolases"/>
    <property type="match status" value="1"/>
</dbReference>
<feature type="compositionally biased region" description="Polar residues" evidence="4">
    <location>
        <begin position="90"/>
        <end position="128"/>
    </location>
</feature>
<dbReference type="GO" id="GO:0016887">
    <property type="term" value="F:ATP hydrolysis activity"/>
    <property type="evidence" value="ECO:0007669"/>
    <property type="project" value="InterPro"/>
</dbReference>
<dbReference type="Gene3D" id="3.40.50.300">
    <property type="entry name" value="P-loop containing nucleotide triphosphate hydrolases"/>
    <property type="match status" value="2"/>
</dbReference>
<evidence type="ECO:0000256" key="4">
    <source>
        <dbReference type="SAM" id="MobiDB-lite"/>
    </source>
</evidence>
<dbReference type="PROSITE" id="PS00211">
    <property type="entry name" value="ABC_TRANSPORTER_1"/>
    <property type="match status" value="1"/>
</dbReference>
<dbReference type="FunFam" id="3.40.50.300:FF:000011">
    <property type="entry name" value="Putative ABC transporter ATP-binding component"/>
    <property type="match status" value="1"/>
</dbReference>
<dbReference type="PROSITE" id="PS50893">
    <property type="entry name" value="ABC_TRANSPORTER_2"/>
    <property type="match status" value="1"/>
</dbReference>
<reference evidence="6" key="1">
    <citation type="submission" date="2021-06" db="EMBL/GenBank/DDBJ databases">
        <authorList>
            <person name="Kallberg Y."/>
            <person name="Tangrot J."/>
            <person name="Rosling A."/>
        </authorList>
    </citation>
    <scope>NUCLEOTIDE SEQUENCE</scope>
    <source>
        <strain evidence="6">CL551</strain>
    </source>
</reference>
<keyword evidence="3" id="KW-0067">ATP-binding</keyword>
<dbReference type="InterPro" id="IPR017871">
    <property type="entry name" value="ABC_transporter-like_CS"/>
</dbReference>
<dbReference type="SMART" id="SM00382">
    <property type="entry name" value="AAA"/>
    <property type="match status" value="1"/>
</dbReference>
<protein>
    <submittedName>
        <fullName evidence="6">2790_t:CDS:1</fullName>
    </submittedName>
</protein>
<dbReference type="AlphaFoldDB" id="A0A9N9NCU5"/>
<proteinExistence type="predicted"/>
<evidence type="ECO:0000256" key="2">
    <source>
        <dbReference type="ARBA" id="ARBA00022741"/>
    </source>
</evidence>
<organism evidence="6 7">
    <name type="scientific">Acaulospora morrowiae</name>
    <dbReference type="NCBI Taxonomy" id="94023"/>
    <lineage>
        <taxon>Eukaryota</taxon>
        <taxon>Fungi</taxon>
        <taxon>Fungi incertae sedis</taxon>
        <taxon>Mucoromycota</taxon>
        <taxon>Glomeromycotina</taxon>
        <taxon>Glomeromycetes</taxon>
        <taxon>Diversisporales</taxon>
        <taxon>Acaulosporaceae</taxon>
        <taxon>Acaulospora</taxon>
    </lineage>
</organism>
<keyword evidence="7" id="KW-1185">Reference proteome</keyword>
<evidence type="ECO:0000256" key="3">
    <source>
        <dbReference type="ARBA" id="ARBA00022840"/>
    </source>
</evidence>
<dbReference type="Proteomes" id="UP000789342">
    <property type="component" value="Unassembled WGS sequence"/>
</dbReference>
<feature type="domain" description="ABC transporter" evidence="5">
    <location>
        <begin position="163"/>
        <end position="487"/>
    </location>
</feature>
<dbReference type="EMBL" id="CAJVPV010022815">
    <property type="protein sequence ID" value="CAG8721939.1"/>
    <property type="molecule type" value="Genomic_DNA"/>
</dbReference>
<evidence type="ECO:0000256" key="1">
    <source>
        <dbReference type="ARBA" id="ARBA00022737"/>
    </source>
</evidence>
<keyword evidence="2" id="KW-0547">Nucleotide-binding</keyword>
<feature type="region of interest" description="Disordered" evidence="4">
    <location>
        <begin position="90"/>
        <end position="134"/>
    </location>
</feature>
<dbReference type="InterPro" id="IPR003439">
    <property type="entry name" value="ABC_transporter-like_ATP-bd"/>
</dbReference>